<evidence type="ECO:0000313" key="10">
    <source>
        <dbReference type="EMBL" id="MBP1902912.1"/>
    </source>
</evidence>
<keyword evidence="6" id="KW-1015">Disulfide bond</keyword>
<dbReference type="PANTHER" id="PTHR13887">
    <property type="entry name" value="GLUTATHIONE S-TRANSFERASE KAPPA"/>
    <property type="match status" value="1"/>
</dbReference>
<evidence type="ECO:0000259" key="9">
    <source>
        <dbReference type="Pfam" id="PF13462"/>
    </source>
</evidence>
<dbReference type="PANTHER" id="PTHR13887:SF14">
    <property type="entry name" value="DISULFIDE BOND FORMATION PROTEIN D"/>
    <property type="match status" value="1"/>
</dbReference>
<keyword evidence="4" id="KW-0813">Transport</keyword>
<dbReference type="InterPro" id="IPR036249">
    <property type="entry name" value="Thioredoxin-like_sf"/>
</dbReference>
<evidence type="ECO:0000256" key="3">
    <source>
        <dbReference type="ARBA" id="ARBA00022729"/>
    </source>
</evidence>
<dbReference type="Pfam" id="PF13462">
    <property type="entry name" value="Thioredoxin_4"/>
    <property type="match status" value="1"/>
</dbReference>
<comment type="similarity">
    <text evidence="1">Belongs to the thioredoxin family. DsbA subfamily.</text>
</comment>
<proteinExistence type="inferred from homology"/>
<evidence type="ECO:0000256" key="2">
    <source>
        <dbReference type="ARBA" id="ARBA00007787"/>
    </source>
</evidence>
<protein>
    <submittedName>
        <fullName evidence="10">Protein-disulfide isomerase</fullName>
    </submittedName>
</protein>
<dbReference type="Proteomes" id="UP000770586">
    <property type="component" value="Unassembled WGS sequence"/>
</dbReference>
<feature type="domain" description="Thioredoxin-like fold" evidence="9">
    <location>
        <begin position="78"/>
        <end position="240"/>
    </location>
</feature>
<evidence type="ECO:0000256" key="4">
    <source>
        <dbReference type="ARBA" id="ARBA00022982"/>
    </source>
</evidence>
<dbReference type="OrthoDB" id="15256at2157"/>
<sequence length="247" mass="26546">MTDSERISTMLTSSGGGHRLLTRRQFLATSGVLALSGCLGGENNESTNAAVDDAVANAPDPDDPTSSTYARAGAADRPTVTYYGNWKCPYCADFSTDFLGNIVTDYVEPGDISLQFRALAYIDGEPFLASDAPRAAQGGLGVWNVAPETYWRYHEYVFANQPPEGEEWATTNKLVSFAEEAGVTETEQLRTKIQEQAYESPVRETSQAAADAGVSGTPALVIDGETVNPLSDEQRTRTLIEQLADGS</sequence>
<accession>A0A8J7R9U2</accession>
<comment type="similarity">
    <text evidence="2">Belongs to the glutaredoxin family.</text>
</comment>
<dbReference type="InterPro" id="IPR006311">
    <property type="entry name" value="TAT_signal"/>
</dbReference>
<evidence type="ECO:0000256" key="8">
    <source>
        <dbReference type="SAM" id="MobiDB-lite"/>
    </source>
</evidence>
<dbReference type="Gene3D" id="3.40.30.10">
    <property type="entry name" value="Glutaredoxin"/>
    <property type="match status" value="1"/>
</dbReference>
<evidence type="ECO:0000256" key="6">
    <source>
        <dbReference type="ARBA" id="ARBA00023157"/>
    </source>
</evidence>
<dbReference type="AlphaFoldDB" id="A0A8J7R9U2"/>
<reference evidence="10 11" key="1">
    <citation type="submission" date="2021-03" db="EMBL/GenBank/DDBJ databases">
        <title>Genomic Encyclopedia of Type Strains, Phase IV (KMG-IV): sequencing the most valuable type-strain genomes for metagenomic binning, comparative biology and taxonomic classification.</title>
        <authorList>
            <person name="Goeker M."/>
        </authorList>
    </citation>
    <scope>NUCLEOTIDE SEQUENCE [LARGE SCALE GENOMIC DNA]</scope>
    <source>
        <strain evidence="10 11">DSM 12287</strain>
    </source>
</reference>
<dbReference type="InterPro" id="IPR012336">
    <property type="entry name" value="Thioredoxin-like_fold"/>
</dbReference>
<evidence type="ECO:0000256" key="1">
    <source>
        <dbReference type="ARBA" id="ARBA00005791"/>
    </source>
</evidence>
<keyword evidence="11" id="KW-1185">Reference proteome</keyword>
<keyword evidence="5" id="KW-0560">Oxidoreductase</keyword>
<dbReference type="SUPFAM" id="SSF52833">
    <property type="entry name" value="Thioredoxin-like"/>
    <property type="match status" value="1"/>
</dbReference>
<dbReference type="EMBL" id="JAGGKE010000013">
    <property type="protein sequence ID" value="MBP1902912.1"/>
    <property type="molecule type" value="Genomic_DNA"/>
</dbReference>
<organism evidence="10 11">
    <name type="scientific">Halorubrum trapanicum</name>
    <dbReference type="NCBI Taxonomy" id="29284"/>
    <lineage>
        <taxon>Archaea</taxon>
        <taxon>Methanobacteriati</taxon>
        <taxon>Methanobacteriota</taxon>
        <taxon>Stenosarchaea group</taxon>
        <taxon>Halobacteria</taxon>
        <taxon>Halobacteriales</taxon>
        <taxon>Haloferacaceae</taxon>
        <taxon>Halorubrum</taxon>
    </lineage>
</organism>
<evidence type="ECO:0000256" key="5">
    <source>
        <dbReference type="ARBA" id="ARBA00023002"/>
    </source>
</evidence>
<evidence type="ECO:0000313" key="11">
    <source>
        <dbReference type="Proteomes" id="UP000770586"/>
    </source>
</evidence>
<dbReference type="RefSeq" id="WP_206664949.1">
    <property type="nucleotide sequence ID" value="NZ_BAAADX010000008.1"/>
</dbReference>
<dbReference type="GO" id="GO:0016853">
    <property type="term" value="F:isomerase activity"/>
    <property type="evidence" value="ECO:0007669"/>
    <property type="project" value="UniProtKB-KW"/>
</dbReference>
<name>A0A8J7R9U2_9EURY</name>
<dbReference type="GO" id="GO:0016491">
    <property type="term" value="F:oxidoreductase activity"/>
    <property type="evidence" value="ECO:0007669"/>
    <property type="project" value="UniProtKB-KW"/>
</dbReference>
<evidence type="ECO:0000256" key="7">
    <source>
        <dbReference type="ARBA" id="ARBA00023284"/>
    </source>
</evidence>
<keyword evidence="10" id="KW-0413">Isomerase</keyword>
<keyword evidence="7" id="KW-0676">Redox-active center</keyword>
<gene>
    <name evidence="10" type="ORF">J2744_002614</name>
</gene>
<comment type="caution">
    <text evidence="10">The sequence shown here is derived from an EMBL/GenBank/DDBJ whole genome shotgun (WGS) entry which is preliminary data.</text>
</comment>
<dbReference type="PROSITE" id="PS51318">
    <property type="entry name" value="TAT"/>
    <property type="match status" value="1"/>
</dbReference>
<keyword evidence="4" id="KW-0249">Electron transport</keyword>
<feature type="region of interest" description="Disordered" evidence="8">
    <location>
        <begin position="198"/>
        <end position="217"/>
    </location>
</feature>
<keyword evidence="3" id="KW-0732">Signal</keyword>